<name>A0ABN7AFA9_9HEMI</name>
<accession>A0ABN7AFA9</accession>
<organism evidence="1 2">
    <name type="scientific">Nesidiocoris tenuis</name>
    <dbReference type="NCBI Taxonomy" id="355587"/>
    <lineage>
        <taxon>Eukaryota</taxon>
        <taxon>Metazoa</taxon>
        <taxon>Ecdysozoa</taxon>
        <taxon>Arthropoda</taxon>
        <taxon>Hexapoda</taxon>
        <taxon>Insecta</taxon>
        <taxon>Pterygota</taxon>
        <taxon>Neoptera</taxon>
        <taxon>Paraneoptera</taxon>
        <taxon>Hemiptera</taxon>
        <taxon>Heteroptera</taxon>
        <taxon>Panheteroptera</taxon>
        <taxon>Cimicomorpha</taxon>
        <taxon>Miridae</taxon>
        <taxon>Dicyphina</taxon>
        <taxon>Nesidiocoris</taxon>
    </lineage>
</organism>
<sequence length="66" mass="7631">MLHEGNAGLYAHAAAMPRGYLMKITIARDVRRFEFHSQAKPTTINPTIFFPTSRRHFCNNEPRSKQ</sequence>
<gene>
    <name evidence="1" type="ORF">NTJ_02342</name>
</gene>
<protein>
    <submittedName>
        <fullName evidence="1">Uncharacterized protein</fullName>
    </submittedName>
</protein>
<evidence type="ECO:0000313" key="1">
    <source>
        <dbReference type="EMBL" id="BES89535.1"/>
    </source>
</evidence>
<dbReference type="EMBL" id="AP028909">
    <property type="protein sequence ID" value="BES89535.1"/>
    <property type="molecule type" value="Genomic_DNA"/>
</dbReference>
<evidence type="ECO:0000313" key="2">
    <source>
        <dbReference type="Proteomes" id="UP001307889"/>
    </source>
</evidence>
<keyword evidence="2" id="KW-1185">Reference proteome</keyword>
<reference evidence="1 2" key="1">
    <citation type="submission" date="2023-09" db="EMBL/GenBank/DDBJ databases">
        <title>Nesidiocoris tenuis whole genome shotgun sequence.</title>
        <authorList>
            <person name="Shibata T."/>
            <person name="Shimoda M."/>
            <person name="Kobayashi T."/>
            <person name="Uehara T."/>
        </authorList>
    </citation>
    <scope>NUCLEOTIDE SEQUENCE [LARGE SCALE GENOMIC DNA]</scope>
    <source>
        <strain evidence="1 2">Japan</strain>
    </source>
</reference>
<dbReference type="Proteomes" id="UP001307889">
    <property type="component" value="Chromosome 1"/>
</dbReference>
<proteinExistence type="predicted"/>